<feature type="region of interest" description="Disordered" evidence="1">
    <location>
        <begin position="98"/>
        <end position="120"/>
    </location>
</feature>
<dbReference type="AlphaFoldDB" id="B9TCT8"/>
<protein>
    <submittedName>
        <fullName evidence="2">Uncharacterized protein</fullName>
    </submittedName>
</protein>
<evidence type="ECO:0000256" key="1">
    <source>
        <dbReference type="SAM" id="MobiDB-lite"/>
    </source>
</evidence>
<name>B9TCT8_RICCO</name>
<gene>
    <name evidence="2" type="ORF">RCOM_1875810</name>
</gene>
<organism evidence="2 3">
    <name type="scientific">Ricinus communis</name>
    <name type="common">Castor bean</name>
    <dbReference type="NCBI Taxonomy" id="3988"/>
    <lineage>
        <taxon>Eukaryota</taxon>
        <taxon>Viridiplantae</taxon>
        <taxon>Streptophyta</taxon>
        <taxon>Embryophyta</taxon>
        <taxon>Tracheophyta</taxon>
        <taxon>Spermatophyta</taxon>
        <taxon>Magnoliopsida</taxon>
        <taxon>eudicotyledons</taxon>
        <taxon>Gunneridae</taxon>
        <taxon>Pentapetalae</taxon>
        <taxon>rosids</taxon>
        <taxon>fabids</taxon>
        <taxon>Malpighiales</taxon>
        <taxon>Euphorbiaceae</taxon>
        <taxon>Acalyphoideae</taxon>
        <taxon>Acalypheae</taxon>
        <taxon>Ricinus</taxon>
    </lineage>
</organism>
<evidence type="ECO:0000313" key="3">
    <source>
        <dbReference type="Proteomes" id="UP000008311"/>
    </source>
</evidence>
<keyword evidence="3" id="KW-1185">Reference proteome</keyword>
<evidence type="ECO:0000313" key="2">
    <source>
        <dbReference type="EMBL" id="EEF26325.1"/>
    </source>
</evidence>
<dbReference type="Proteomes" id="UP000008311">
    <property type="component" value="Unassembled WGS sequence"/>
</dbReference>
<proteinExistence type="predicted"/>
<reference evidence="3" key="1">
    <citation type="journal article" date="2010" name="Nat. Biotechnol.">
        <title>Draft genome sequence of the oilseed species Ricinus communis.</title>
        <authorList>
            <person name="Chan A.P."/>
            <person name="Crabtree J."/>
            <person name="Zhao Q."/>
            <person name="Lorenzi H."/>
            <person name="Orvis J."/>
            <person name="Puiu D."/>
            <person name="Melake-Berhan A."/>
            <person name="Jones K.M."/>
            <person name="Redman J."/>
            <person name="Chen G."/>
            <person name="Cahoon E.B."/>
            <person name="Gedil M."/>
            <person name="Stanke M."/>
            <person name="Haas B.J."/>
            <person name="Wortman J.R."/>
            <person name="Fraser-Liggett C.M."/>
            <person name="Ravel J."/>
            <person name="Rabinowicz P.D."/>
        </authorList>
    </citation>
    <scope>NUCLEOTIDE SEQUENCE [LARGE SCALE GENOMIC DNA]</scope>
    <source>
        <strain evidence="3">cv. Hale</strain>
    </source>
</reference>
<sequence>MASPVVRMFTILGQQVGQHRTAQRITAQKPNNQQHGACFGIKPHLRLIFRVHEQVRLKQQSENRQRPTGGHRAIVKVHVKGIAILLKRVEFRVVPSHIDRPLPQNPAGVSDPDFHAQGLQ</sequence>
<dbReference type="InParanoid" id="B9TCT8"/>
<accession>B9TCT8</accession>
<dbReference type="EMBL" id="EQ977565">
    <property type="protein sequence ID" value="EEF26325.1"/>
    <property type="molecule type" value="Genomic_DNA"/>
</dbReference>